<sequence length="123" mass="14205">MRRIKLVSASQRFRRKYLLESGVVTPHNYRVAVECVNKRRELHQIGRTPIIGSDGKKQLDQWVSQKILYEKSTSIAEIEQVAKEIIGQEKESNTPIRLSDGWGVHYVERSPGIHMIKKHIVDS</sequence>
<reference evidence="1 2" key="1">
    <citation type="submission" date="2019-03" db="EMBL/GenBank/DDBJ databases">
        <title>Single cell metagenomics reveals metabolic interactions within the superorganism composed of flagellate Streblomastix strix and complex community of Bacteroidetes bacteria on its surface.</title>
        <authorList>
            <person name="Treitli S.C."/>
            <person name="Kolisko M."/>
            <person name="Husnik F."/>
            <person name="Keeling P."/>
            <person name="Hampl V."/>
        </authorList>
    </citation>
    <scope>NUCLEOTIDE SEQUENCE [LARGE SCALE GENOMIC DNA]</scope>
    <source>
        <strain evidence="1">ST1C</strain>
    </source>
</reference>
<accession>A0A5J4UZR1</accession>
<feature type="non-terminal residue" evidence="1">
    <location>
        <position position="123"/>
    </location>
</feature>
<organism evidence="1 2">
    <name type="scientific">Streblomastix strix</name>
    <dbReference type="NCBI Taxonomy" id="222440"/>
    <lineage>
        <taxon>Eukaryota</taxon>
        <taxon>Metamonada</taxon>
        <taxon>Preaxostyla</taxon>
        <taxon>Oxymonadida</taxon>
        <taxon>Streblomastigidae</taxon>
        <taxon>Streblomastix</taxon>
    </lineage>
</organism>
<dbReference type="EMBL" id="SNRW01010881">
    <property type="protein sequence ID" value="KAA6375938.1"/>
    <property type="molecule type" value="Genomic_DNA"/>
</dbReference>
<name>A0A5J4UZR1_9EUKA</name>
<evidence type="ECO:0000313" key="1">
    <source>
        <dbReference type="EMBL" id="KAA6375938.1"/>
    </source>
</evidence>
<protein>
    <submittedName>
        <fullName evidence="1">Uncharacterized protein</fullName>
    </submittedName>
</protein>
<gene>
    <name evidence="1" type="ORF">EZS28_028534</name>
</gene>
<comment type="caution">
    <text evidence="1">The sequence shown here is derived from an EMBL/GenBank/DDBJ whole genome shotgun (WGS) entry which is preliminary data.</text>
</comment>
<evidence type="ECO:0000313" key="2">
    <source>
        <dbReference type="Proteomes" id="UP000324800"/>
    </source>
</evidence>
<proteinExistence type="predicted"/>
<dbReference type="AlphaFoldDB" id="A0A5J4UZR1"/>
<dbReference type="Proteomes" id="UP000324800">
    <property type="component" value="Unassembled WGS sequence"/>
</dbReference>